<evidence type="ECO:0000259" key="1">
    <source>
        <dbReference type="PROSITE" id="PS51819"/>
    </source>
</evidence>
<evidence type="ECO:0000313" key="3">
    <source>
        <dbReference type="Proteomes" id="UP000611945"/>
    </source>
</evidence>
<dbReference type="RefSeq" id="WP_251836402.1">
    <property type="nucleotide sequence ID" value="NZ_JACSQG010000004.1"/>
</dbReference>
<gene>
    <name evidence="2" type="ORF">H9642_10565</name>
</gene>
<evidence type="ECO:0000313" key="2">
    <source>
        <dbReference type="EMBL" id="MBD7977632.1"/>
    </source>
</evidence>
<dbReference type="PROSITE" id="PS51819">
    <property type="entry name" value="VOC"/>
    <property type="match status" value="1"/>
</dbReference>
<organism evidence="2 3">
    <name type="scientific">Serpens gallinarum</name>
    <dbReference type="NCBI Taxonomy" id="2763075"/>
    <lineage>
        <taxon>Bacteria</taxon>
        <taxon>Pseudomonadati</taxon>
        <taxon>Pseudomonadota</taxon>
        <taxon>Gammaproteobacteria</taxon>
        <taxon>Pseudomonadales</taxon>
        <taxon>Pseudomonadaceae</taxon>
        <taxon>Pseudomonas</taxon>
    </lineage>
</organism>
<keyword evidence="3" id="KW-1185">Reference proteome</keyword>
<dbReference type="InterPro" id="IPR037523">
    <property type="entry name" value="VOC_core"/>
</dbReference>
<proteinExistence type="predicted"/>
<dbReference type="InterPro" id="IPR004360">
    <property type="entry name" value="Glyas_Fos-R_dOase_dom"/>
</dbReference>
<dbReference type="EMBL" id="JACSQG010000004">
    <property type="protein sequence ID" value="MBD7977632.1"/>
    <property type="molecule type" value="Genomic_DNA"/>
</dbReference>
<dbReference type="Pfam" id="PF00903">
    <property type="entry name" value="Glyoxalase"/>
    <property type="match status" value="1"/>
</dbReference>
<reference evidence="2 3" key="1">
    <citation type="submission" date="2020-08" db="EMBL/GenBank/DDBJ databases">
        <title>A Genomic Blueprint of the Chicken Gut Microbiome.</title>
        <authorList>
            <person name="Gilroy R."/>
            <person name="Ravi A."/>
            <person name="Getino M."/>
            <person name="Pursley I."/>
            <person name="Horton D.L."/>
            <person name="Alikhan N.-F."/>
            <person name="Baker D."/>
            <person name="Gharbi K."/>
            <person name="Hall N."/>
            <person name="Watson M."/>
            <person name="Adriaenssens E.M."/>
            <person name="Foster-Nyarko E."/>
            <person name="Jarju S."/>
            <person name="Secka A."/>
            <person name="Antonio M."/>
            <person name="Oren A."/>
            <person name="Chaudhuri R."/>
            <person name="La Ragione R.M."/>
            <person name="Hildebrand F."/>
            <person name="Pallen M.J."/>
        </authorList>
    </citation>
    <scope>NUCLEOTIDE SEQUENCE [LARGE SCALE GENOMIC DNA]</scope>
    <source>
        <strain evidence="2 3">Sa2CUA2</strain>
    </source>
</reference>
<name>A0ABR8TPD5_9PSED</name>
<comment type="caution">
    <text evidence="2">The sequence shown here is derived from an EMBL/GenBank/DDBJ whole genome shotgun (WGS) entry which is preliminary data.</text>
</comment>
<accession>A0ABR8TPD5</accession>
<dbReference type="SUPFAM" id="SSF54593">
    <property type="entry name" value="Glyoxalase/Bleomycin resistance protein/Dihydroxybiphenyl dioxygenase"/>
    <property type="match status" value="1"/>
</dbReference>
<dbReference type="Gene3D" id="3.10.180.10">
    <property type="entry name" value="2,3-Dihydroxybiphenyl 1,2-Dioxygenase, domain 1"/>
    <property type="match status" value="1"/>
</dbReference>
<dbReference type="InterPro" id="IPR029068">
    <property type="entry name" value="Glyas_Bleomycin-R_OHBP_Dase"/>
</dbReference>
<sequence length="129" mass="14145">MLSTAPVTLMLPVIDLHRARDFYEHTLGLRPEGQRPDGKFVYAAGSGTRIALFPKEGGTKADHTALSFEVANLESALQNLQQAGVLFEDYDLPGLKTVNHICVLGSEKAAWFKDTEGNYLCIHEDVSTP</sequence>
<dbReference type="Proteomes" id="UP000611945">
    <property type="component" value="Unassembled WGS sequence"/>
</dbReference>
<protein>
    <submittedName>
        <fullName evidence="2">VOC family protein</fullName>
    </submittedName>
</protein>
<feature type="domain" description="VOC" evidence="1">
    <location>
        <begin position="5"/>
        <end position="125"/>
    </location>
</feature>